<evidence type="ECO:0000259" key="1">
    <source>
        <dbReference type="Pfam" id="PF13456"/>
    </source>
</evidence>
<organism evidence="3 4">
    <name type="scientific">Arabidopsis arenosa</name>
    <name type="common">Sand rock-cress</name>
    <name type="synonym">Cardaminopsis arenosa</name>
    <dbReference type="NCBI Taxonomy" id="38785"/>
    <lineage>
        <taxon>Eukaryota</taxon>
        <taxon>Viridiplantae</taxon>
        <taxon>Streptophyta</taxon>
        <taxon>Embryophyta</taxon>
        <taxon>Tracheophyta</taxon>
        <taxon>Spermatophyta</taxon>
        <taxon>Magnoliopsida</taxon>
        <taxon>eudicotyledons</taxon>
        <taxon>Gunneridae</taxon>
        <taxon>Pentapetalae</taxon>
        <taxon>rosids</taxon>
        <taxon>malvids</taxon>
        <taxon>Brassicales</taxon>
        <taxon>Brassicaceae</taxon>
        <taxon>Camelineae</taxon>
        <taxon>Arabidopsis</taxon>
    </lineage>
</organism>
<reference evidence="3" key="1">
    <citation type="submission" date="2021-01" db="EMBL/GenBank/DDBJ databases">
        <authorList>
            <person name="Bezrukov I."/>
        </authorList>
    </citation>
    <scope>NUCLEOTIDE SEQUENCE</scope>
</reference>
<dbReference type="Pfam" id="PF13456">
    <property type="entry name" value="RVT_3"/>
    <property type="match status" value="1"/>
</dbReference>
<sequence>MMNELKTDWDATKLHDWVDPEDIPIIQKIKICATAERDLLGWHYTKNGIYSVKSAYWFATHQLENQQPLSPPGNVRLKQLLWKTKTSPKLQHFCWRLLSNALPTGENLRYRHISNYATCIRCCREDETTNHLFFGCEYAQAIWRASGIPNPILVDSSVSWEDKLQAIFQFNTSTQTPHLSQLPFWILWRIWKSRNSLVFQQHHVHWRTNLSYAQRDAKEWHEAESFFHHSNGQHQHSSHPVPATRNHIHRWTTPPLGFIKCNYDGSYVRDFTSKGGWILRSDFGRFLGAGQAVGNLTNNPLESEFQALTMAMQSCWSKGYKKVYFEGDNKEVVAILNGKQSNFAAFNWMRDIRYWKNKFDECYFVWTNRQCNKAADILAKANLPMDSYSHFYSCIPSVIANTLLDDSVL</sequence>
<dbReference type="InterPro" id="IPR012337">
    <property type="entry name" value="RNaseH-like_sf"/>
</dbReference>
<dbReference type="PANTHER" id="PTHR47074">
    <property type="entry name" value="BNAC02G40300D PROTEIN"/>
    <property type="match status" value="1"/>
</dbReference>
<dbReference type="InterPro" id="IPR044730">
    <property type="entry name" value="RNase_H-like_dom_plant"/>
</dbReference>
<dbReference type="CDD" id="cd06222">
    <property type="entry name" value="RNase_H_like"/>
    <property type="match status" value="1"/>
</dbReference>
<dbReference type="EMBL" id="LR999453">
    <property type="protein sequence ID" value="CAE5967416.1"/>
    <property type="molecule type" value="Genomic_DNA"/>
</dbReference>
<dbReference type="AlphaFoldDB" id="A0A8S2A153"/>
<dbReference type="GO" id="GO:0003676">
    <property type="term" value="F:nucleic acid binding"/>
    <property type="evidence" value="ECO:0007669"/>
    <property type="project" value="InterPro"/>
</dbReference>
<dbReference type="Proteomes" id="UP000682877">
    <property type="component" value="Chromosome 3"/>
</dbReference>
<evidence type="ECO:0000259" key="2">
    <source>
        <dbReference type="Pfam" id="PF13966"/>
    </source>
</evidence>
<feature type="domain" description="RNase H type-1" evidence="1">
    <location>
        <begin position="262"/>
        <end position="381"/>
    </location>
</feature>
<dbReference type="InterPro" id="IPR002156">
    <property type="entry name" value="RNaseH_domain"/>
</dbReference>
<dbReference type="GO" id="GO:0004523">
    <property type="term" value="F:RNA-DNA hybrid ribonuclease activity"/>
    <property type="evidence" value="ECO:0007669"/>
    <property type="project" value="InterPro"/>
</dbReference>
<accession>A0A8S2A153</accession>
<protein>
    <submittedName>
        <fullName evidence="3">Uncharacterized protein</fullName>
    </submittedName>
</protein>
<dbReference type="InterPro" id="IPR052929">
    <property type="entry name" value="RNase_H-like_EbsB-rel"/>
</dbReference>
<keyword evidence="4" id="KW-1185">Reference proteome</keyword>
<gene>
    <name evidence="3" type="ORF">AARE701A_LOCUS7291</name>
</gene>
<name>A0A8S2A153_ARAAE</name>
<dbReference type="PANTHER" id="PTHR47074:SF78">
    <property type="entry name" value="GB|AAF30348.1-RELATED"/>
    <property type="match status" value="1"/>
</dbReference>
<dbReference type="InterPro" id="IPR026960">
    <property type="entry name" value="RVT-Znf"/>
</dbReference>
<dbReference type="Gene3D" id="3.30.420.10">
    <property type="entry name" value="Ribonuclease H-like superfamily/Ribonuclease H"/>
    <property type="match status" value="1"/>
</dbReference>
<dbReference type="SUPFAM" id="SSF53098">
    <property type="entry name" value="Ribonuclease H-like"/>
    <property type="match status" value="1"/>
</dbReference>
<evidence type="ECO:0000313" key="3">
    <source>
        <dbReference type="EMBL" id="CAE5967416.1"/>
    </source>
</evidence>
<feature type="domain" description="Reverse transcriptase zinc-binding" evidence="2">
    <location>
        <begin position="50"/>
        <end position="143"/>
    </location>
</feature>
<dbReference type="Pfam" id="PF13966">
    <property type="entry name" value="zf-RVT"/>
    <property type="match status" value="1"/>
</dbReference>
<dbReference type="InterPro" id="IPR036397">
    <property type="entry name" value="RNaseH_sf"/>
</dbReference>
<evidence type="ECO:0000313" key="4">
    <source>
        <dbReference type="Proteomes" id="UP000682877"/>
    </source>
</evidence>
<proteinExistence type="predicted"/>